<evidence type="ECO:0000313" key="3">
    <source>
        <dbReference type="Proteomes" id="UP001341444"/>
    </source>
</evidence>
<name>A0ABU6MIK0_9BACI</name>
<keyword evidence="1" id="KW-0472">Membrane</keyword>
<feature type="transmembrane region" description="Helical" evidence="1">
    <location>
        <begin position="166"/>
        <end position="187"/>
    </location>
</feature>
<feature type="transmembrane region" description="Helical" evidence="1">
    <location>
        <begin position="81"/>
        <end position="101"/>
    </location>
</feature>
<sequence length="246" mass="28897">MKAFFEFHSKLDLFRPFSVDHLVTIAIIFILCILLFVFRNKLMEKGKQRLFRFALAFIILADNVLYHLWLVYEHAWSAQRALPLQLSDLAAILAILMLLATSYRIFQFMYFAGLGSAIQVILTPDLYKYSFPHFLYFQSFVSHGGVVLACLFMVVAFHYRPTIRSMWMTILIVSIYGVCVFFLNKFLGSNYLYIMRKEGMGTPLNFFGPWPWYLLSMEIAMILSFYILYSPFWIKRKIDKGYVGSY</sequence>
<evidence type="ECO:0000313" key="2">
    <source>
        <dbReference type="EMBL" id="MED1204134.1"/>
    </source>
</evidence>
<proteinExistence type="predicted"/>
<dbReference type="InterPro" id="IPR011737">
    <property type="entry name" value="CHP02206_TP0381"/>
</dbReference>
<gene>
    <name evidence="2" type="ORF">P4T90_13835</name>
</gene>
<feature type="transmembrane region" description="Helical" evidence="1">
    <location>
        <begin position="108"/>
        <end position="127"/>
    </location>
</feature>
<dbReference type="Proteomes" id="UP001341444">
    <property type="component" value="Unassembled WGS sequence"/>
</dbReference>
<organism evidence="2 3">
    <name type="scientific">Heyndrickxia acidicola</name>
    <dbReference type="NCBI Taxonomy" id="209389"/>
    <lineage>
        <taxon>Bacteria</taxon>
        <taxon>Bacillati</taxon>
        <taxon>Bacillota</taxon>
        <taxon>Bacilli</taxon>
        <taxon>Bacillales</taxon>
        <taxon>Bacillaceae</taxon>
        <taxon>Heyndrickxia</taxon>
    </lineage>
</organism>
<feature type="transmembrane region" description="Helical" evidence="1">
    <location>
        <begin position="133"/>
        <end position="159"/>
    </location>
</feature>
<keyword evidence="1" id="KW-1133">Transmembrane helix</keyword>
<keyword evidence="1" id="KW-0812">Transmembrane</keyword>
<dbReference type="Pfam" id="PF14808">
    <property type="entry name" value="TMEM164"/>
    <property type="match status" value="1"/>
</dbReference>
<comment type="caution">
    <text evidence="2">The sequence shown here is derived from an EMBL/GenBank/DDBJ whole genome shotgun (WGS) entry which is preliminary data.</text>
</comment>
<dbReference type="RefSeq" id="WP_066263937.1">
    <property type="nucleotide sequence ID" value="NZ_JARMAB010000020.1"/>
</dbReference>
<dbReference type="NCBIfam" id="TIGR02206">
    <property type="entry name" value="intg_mem_TP0381"/>
    <property type="match status" value="1"/>
</dbReference>
<accession>A0ABU6MIK0</accession>
<reference evidence="2 3" key="1">
    <citation type="submission" date="2023-03" db="EMBL/GenBank/DDBJ databases">
        <title>Bacillus Genome Sequencing.</title>
        <authorList>
            <person name="Dunlap C."/>
        </authorList>
    </citation>
    <scope>NUCLEOTIDE SEQUENCE [LARGE SCALE GENOMIC DNA]</scope>
    <source>
        <strain evidence="2 3">B-23453</strain>
    </source>
</reference>
<feature type="transmembrane region" description="Helical" evidence="1">
    <location>
        <begin position="20"/>
        <end position="38"/>
    </location>
</feature>
<keyword evidence="3" id="KW-1185">Reference proteome</keyword>
<dbReference type="EMBL" id="JARMAB010000020">
    <property type="protein sequence ID" value="MED1204134.1"/>
    <property type="molecule type" value="Genomic_DNA"/>
</dbReference>
<feature type="transmembrane region" description="Helical" evidence="1">
    <location>
        <begin position="50"/>
        <end position="69"/>
    </location>
</feature>
<evidence type="ECO:0000256" key="1">
    <source>
        <dbReference type="SAM" id="Phobius"/>
    </source>
</evidence>
<protein>
    <submittedName>
        <fullName evidence="2">TIGR02206 family membrane protein</fullName>
    </submittedName>
</protein>
<feature type="transmembrane region" description="Helical" evidence="1">
    <location>
        <begin position="210"/>
        <end position="229"/>
    </location>
</feature>